<proteinExistence type="predicted"/>
<evidence type="ECO:0000313" key="1">
    <source>
        <dbReference type="EMBL" id="MBW7475203.1"/>
    </source>
</evidence>
<name>A0ABS7D5L2_9BACL</name>
<reference evidence="1 2" key="1">
    <citation type="submission" date="2021-07" db="EMBL/GenBank/DDBJ databases">
        <title>Paenibacillus radiodurans sp. nov., isolated from the southeastern edge of Tengger Desert.</title>
        <authorList>
            <person name="Zhang G."/>
        </authorList>
    </citation>
    <scope>NUCLEOTIDE SEQUENCE [LARGE SCALE GENOMIC DNA]</scope>
    <source>
        <strain evidence="1 2">DT7-4</strain>
    </source>
</reference>
<sequence>MKFNRENYQLTGLELFYLASLVGGVRVPGVEIDLEANSDLKLRSMMDAQQRSLEKRGYLEVDFDGIARMNPVLRQFITLASQCEAYFCQYNQIRDEAIQRAYYFSQGTTHFEMTYDSEQDMFIVQQMYGLHELLFQVIDRFPLIESSLGTSMELKGKELHEWTEEMLQGGAIHSSISRIDWLNEEIAITKEYSLLLTKDQTWKLDNHSLNESCLVSTITFETAMDELAAWIKETVG</sequence>
<dbReference type="EMBL" id="JAHZIJ010000006">
    <property type="protein sequence ID" value="MBW7475203.1"/>
    <property type="molecule type" value="Genomic_DNA"/>
</dbReference>
<dbReference type="Proteomes" id="UP000812277">
    <property type="component" value="Unassembled WGS sequence"/>
</dbReference>
<organism evidence="1 2">
    <name type="scientific">Paenibacillus oenotherae</name>
    <dbReference type="NCBI Taxonomy" id="1435645"/>
    <lineage>
        <taxon>Bacteria</taxon>
        <taxon>Bacillati</taxon>
        <taxon>Bacillota</taxon>
        <taxon>Bacilli</taxon>
        <taxon>Bacillales</taxon>
        <taxon>Paenibacillaceae</taxon>
        <taxon>Paenibacillus</taxon>
    </lineage>
</organism>
<dbReference type="RefSeq" id="WP_219872454.1">
    <property type="nucleotide sequence ID" value="NZ_JAHZIJ010000006.1"/>
</dbReference>
<protein>
    <submittedName>
        <fullName evidence="1">Uncharacterized protein</fullName>
    </submittedName>
</protein>
<gene>
    <name evidence="1" type="ORF">K0T92_10630</name>
</gene>
<accession>A0ABS7D5L2</accession>
<keyword evidence="2" id="KW-1185">Reference proteome</keyword>
<comment type="caution">
    <text evidence="1">The sequence shown here is derived from an EMBL/GenBank/DDBJ whole genome shotgun (WGS) entry which is preliminary data.</text>
</comment>
<evidence type="ECO:0000313" key="2">
    <source>
        <dbReference type="Proteomes" id="UP000812277"/>
    </source>
</evidence>